<evidence type="ECO:0000259" key="2">
    <source>
        <dbReference type="Pfam" id="PF00884"/>
    </source>
</evidence>
<evidence type="ECO:0000313" key="3">
    <source>
        <dbReference type="EMBL" id="MCJ2184886.1"/>
    </source>
</evidence>
<dbReference type="InterPro" id="IPR017850">
    <property type="entry name" value="Alkaline_phosphatase_core_sf"/>
</dbReference>
<evidence type="ECO:0000313" key="4">
    <source>
        <dbReference type="Proteomes" id="UP001162881"/>
    </source>
</evidence>
<dbReference type="InterPro" id="IPR000917">
    <property type="entry name" value="Sulfatase_N"/>
</dbReference>
<dbReference type="RefSeq" id="WP_244024136.1">
    <property type="nucleotide sequence ID" value="NZ_JALHLF010000166.1"/>
</dbReference>
<dbReference type="Gene3D" id="3.40.720.10">
    <property type="entry name" value="Alkaline Phosphatase, subunit A"/>
    <property type="match status" value="1"/>
</dbReference>
<reference evidence="3" key="1">
    <citation type="submission" date="2022-03" db="EMBL/GenBank/DDBJ databases">
        <title>Identification of a novel bacterium isolated from mangrove sediments.</title>
        <authorList>
            <person name="Pan X."/>
        </authorList>
    </citation>
    <scope>NUCLEOTIDE SEQUENCE</scope>
    <source>
        <strain evidence="3">B1949</strain>
    </source>
</reference>
<dbReference type="Pfam" id="PF00884">
    <property type="entry name" value="Sulfatase"/>
    <property type="match status" value="1"/>
</dbReference>
<evidence type="ECO:0000256" key="1">
    <source>
        <dbReference type="SAM" id="MobiDB-lite"/>
    </source>
</evidence>
<feature type="region of interest" description="Disordered" evidence="1">
    <location>
        <begin position="1"/>
        <end position="22"/>
    </location>
</feature>
<dbReference type="Proteomes" id="UP001162881">
    <property type="component" value="Unassembled WGS sequence"/>
</dbReference>
<accession>A0ABT0BIJ9</accession>
<sequence length="310" mass="32947">ASEDPPVLAAPEPRGVAPGKDGDGAAALPELVVMVQCESFADPVELFGEPGPALPGLAAARARAWQWGDLQVSGFGAYTMRTEFAALFGREEEALGFRRYDPFLSALGEASYALPHRLGTEAWESQFVHPHDMRFYGRDRLLPAAGFAELVGETHFAPPAPGEGRYVGDAAIASELLARAQRAQRPTLLYAVTIENHGPWAAGKDSGVPALVANYRRLVGRGDAMLARLDAGLAALRRPALLVFFGDHRPSIPGACVPGGARHTPYVMVRYNGAGEPVHAPFAARHDRTPAALHHAVLDTMLGRTPAGVA</sequence>
<proteinExistence type="predicted"/>
<dbReference type="SUPFAM" id="SSF53649">
    <property type="entry name" value="Alkaline phosphatase-like"/>
    <property type="match status" value="1"/>
</dbReference>
<keyword evidence="4" id="KW-1185">Reference proteome</keyword>
<feature type="non-terminal residue" evidence="3">
    <location>
        <position position="1"/>
    </location>
</feature>
<dbReference type="EMBL" id="JALHLF010000166">
    <property type="protein sequence ID" value="MCJ2184886.1"/>
    <property type="molecule type" value="Genomic_DNA"/>
</dbReference>
<gene>
    <name evidence="3" type="ORF">MTR62_19670</name>
</gene>
<name>A0ABT0BIJ9_9SPHN</name>
<protein>
    <submittedName>
        <fullName evidence="3">Sulfatase-like hydrolase/transferase</fullName>
    </submittedName>
</protein>
<organism evidence="3 4">
    <name type="scientific">Novosphingobium organovorum</name>
    <dbReference type="NCBI Taxonomy" id="2930092"/>
    <lineage>
        <taxon>Bacteria</taxon>
        <taxon>Pseudomonadati</taxon>
        <taxon>Pseudomonadota</taxon>
        <taxon>Alphaproteobacteria</taxon>
        <taxon>Sphingomonadales</taxon>
        <taxon>Sphingomonadaceae</taxon>
        <taxon>Novosphingobium</taxon>
    </lineage>
</organism>
<feature type="domain" description="Sulfatase N-terminal" evidence="2">
    <location>
        <begin position="32"/>
        <end position="296"/>
    </location>
</feature>
<comment type="caution">
    <text evidence="3">The sequence shown here is derived from an EMBL/GenBank/DDBJ whole genome shotgun (WGS) entry which is preliminary data.</text>
</comment>